<dbReference type="GO" id="GO:0004252">
    <property type="term" value="F:serine-type endopeptidase activity"/>
    <property type="evidence" value="ECO:0007669"/>
    <property type="project" value="InterPro"/>
</dbReference>
<feature type="transmembrane region" description="Helical" evidence="7">
    <location>
        <begin position="69"/>
        <end position="89"/>
    </location>
</feature>
<comment type="caution">
    <text evidence="9">The sequence shown here is derived from an EMBL/GenBank/DDBJ whole genome shotgun (WGS) entry which is preliminary data.</text>
</comment>
<keyword evidence="4" id="KW-0378">Hydrolase</keyword>
<feature type="transmembrane region" description="Helical" evidence="7">
    <location>
        <begin position="182"/>
        <end position="199"/>
    </location>
</feature>
<proteinExistence type="inferred from homology"/>
<reference evidence="9" key="2">
    <citation type="submission" date="2021-04" db="EMBL/GenBank/DDBJ databases">
        <authorList>
            <person name="Gilroy R."/>
        </authorList>
    </citation>
    <scope>NUCLEOTIDE SEQUENCE</scope>
    <source>
        <strain evidence="9">CHK192-9172</strain>
    </source>
</reference>
<dbReference type="PANTHER" id="PTHR43731:SF14">
    <property type="entry name" value="PRESENILIN-ASSOCIATED RHOMBOID-LIKE PROTEIN, MITOCHONDRIAL"/>
    <property type="match status" value="1"/>
</dbReference>
<feature type="transmembrane region" description="Helical" evidence="7">
    <location>
        <begin position="15"/>
        <end position="34"/>
    </location>
</feature>
<keyword evidence="9" id="KW-0645">Protease</keyword>
<reference evidence="9" key="1">
    <citation type="journal article" date="2021" name="PeerJ">
        <title>Extensive microbial diversity within the chicken gut microbiome revealed by metagenomics and culture.</title>
        <authorList>
            <person name="Gilroy R."/>
            <person name="Ravi A."/>
            <person name="Getino M."/>
            <person name="Pursley I."/>
            <person name="Horton D.L."/>
            <person name="Alikhan N.F."/>
            <person name="Baker D."/>
            <person name="Gharbi K."/>
            <person name="Hall N."/>
            <person name="Watson M."/>
            <person name="Adriaenssens E.M."/>
            <person name="Foster-Nyarko E."/>
            <person name="Jarju S."/>
            <person name="Secka A."/>
            <person name="Antonio M."/>
            <person name="Oren A."/>
            <person name="Chaudhuri R.R."/>
            <person name="La Ragione R."/>
            <person name="Hildebrand F."/>
            <person name="Pallen M.J."/>
        </authorList>
    </citation>
    <scope>NUCLEOTIDE SEQUENCE</scope>
    <source>
        <strain evidence="9">CHK192-9172</strain>
    </source>
</reference>
<dbReference type="PANTHER" id="PTHR43731">
    <property type="entry name" value="RHOMBOID PROTEASE"/>
    <property type="match status" value="1"/>
</dbReference>
<evidence type="ECO:0000313" key="10">
    <source>
        <dbReference type="Proteomes" id="UP000824024"/>
    </source>
</evidence>
<feature type="transmembrane region" description="Helical" evidence="7">
    <location>
        <begin position="101"/>
        <end position="122"/>
    </location>
</feature>
<comment type="similarity">
    <text evidence="2">Belongs to the peptidase S54 family.</text>
</comment>
<feature type="transmembrane region" description="Helical" evidence="7">
    <location>
        <begin position="159"/>
        <end position="176"/>
    </location>
</feature>
<evidence type="ECO:0000256" key="5">
    <source>
        <dbReference type="ARBA" id="ARBA00022989"/>
    </source>
</evidence>
<dbReference type="GO" id="GO:0006508">
    <property type="term" value="P:proteolysis"/>
    <property type="evidence" value="ECO:0007669"/>
    <property type="project" value="UniProtKB-KW"/>
</dbReference>
<evidence type="ECO:0000256" key="1">
    <source>
        <dbReference type="ARBA" id="ARBA00004141"/>
    </source>
</evidence>
<dbReference type="SUPFAM" id="SSF144091">
    <property type="entry name" value="Rhomboid-like"/>
    <property type="match status" value="1"/>
</dbReference>
<dbReference type="Gene3D" id="1.20.1540.10">
    <property type="entry name" value="Rhomboid-like"/>
    <property type="match status" value="1"/>
</dbReference>
<comment type="subcellular location">
    <subcellularLocation>
        <location evidence="1">Membrane</location>
        <topology evidence="1">Multi-pass membrane protein</topology>
    </subcellularLocation>
</comment>
<name>A0A9D2D2D0_9FIRM</name>
<dbReference type="InterPro" id="IPR035952">
    <property type="entry name" value="Rhomboid-like_sf"/>
</dbReference>
<keyword evidence="6 7" id="KW-0472">Membrane</keyword>
<evidence type="ECO:0000256" key="4">
    <source>
        <dbReference type="ARBA" id="ARBA00022801"/>
    </source>
</evidence>
<evidence type="ECO:0000256" key="3">
    <source>
        <dbReference type="ARBA" id="ARBA00022692"/>
    </source>
</evidence>
<gene>
    <name evidence="9" type="ORF">IAA08_04785</name>
</gene>
<keyword evidence="3 7" id="KW-0812">Transmembrane</keyword>
<feature type="transmembrane region" description="Helical" evidence="7">
    <location>
        <begin position="128"/>
        <end position="147"/>
    </location>
</feature>
<evidence type="ECO:0000259" key="8">
    <source>
        <dbReference type="Pfam" id="PF01694"/>
    </source>
</evidence>
<dbReference type="EMBL" id="DXCH01000135">
    <property type="protein sequence ID" value="HIZ07235.1"/>
    <property type="molecule type" value="Genomic_DNA"/>
</dbReference>
<evidence type="ECO:0000256" key="6">
    <source>
        <dbReference type="ARBA" id="ARBA00023136"/>
    </source>
</evidence>
<sequence>MYRESRFRSEPENEYITPVNITLAVINVAVFFIMSILERAFGNQYLYQYGAMFPPAVLGGQWYRLITSSFIHFDIAHLFNNMLLFITLGSYLERAFGKIRYIIFFFSAAVLSSLASMFHMIYSKDLAFSAGASGIVFGMIGALLYMVIRNKGRFQNLTIRRFMIMILLSLYFGFVTAGVDNAAHVGGLCAGFLLGILLYRKEKAQKHH</sequence>
<feature type="domain" description="Peptidase S54 rhomboid" evidence="8">
    <location>
        <begin position="60"/>
        <end position="200"/>
    </location>
</feature>
<dbReference type="AlphaFoldDB" id="A0A9D2D2D0"/>
<keyword evidence="5 7" id="KW-1133">Transmembrane helix</keyword>
<dbReference type="GO" id="GO:0016020">
    <property type="term" value="C:membrane"/>
    <property type="evidence" value="ECO:0007669"/>
    <property type="project" value="UniProtKB-SubCell"/>
</dbReference>
<evidence type="ECO:0000313" key="9">
    <source>
        <dbReference type="EMBL" id="HIZ07235.1"/>
    </source>
</evidence>
<dbReference type="InterPro" id="IPR050925">
    <property type="entry name" value="Rhomboid_protease_S54"/>
</dbReference>
<protein>
    <submittedName>
        <fullName evidence="9">Rhomboid family intramembrane serine protease</fullName>
    </submittedName>
</protein>
<accession>A0A9D2D2D0</accession>
<evidence type="ECO:0000256" key="2">
    <source>
        <dbReference type="ARBA" id="ARBA00009045"/>
    </source>
</evidence>
<dbReference type="Pfam" id="PF01694">
    <property type="entry name" value="Rhomboid"/>
    <property type="match status" value="1"/>
</dbReference>
<dbReference type="InterPro" id="IPR022764">
    <property type="entry name" value="Peptidase_S54_rhomboid_dom"/>
</dbReference>
<feature type="transmembrane region" description="Helical" evidence="7">
    <location>
        <begin position="46"/>
        <end position="63"/>
    </location>
</feature>
<organism evidence="9 10">
    <name type="scientific">Candidatus Eubacterium avistercoris</name>
    <dbReference type="NCBI Taxonomy" id="2838567"/>
    <lineage>
        <taxon>Bacteria</taxon>
        <taxon>Bacillati</taxon>
        <taxon>Bacillota</taxon>
        <taxon>Clostridia</taxon>
        <taxon>Eubacteriales</taxon>
        <taxon>Eubacteriaceae</taxon>
        <taxon>Eubacterium</taxon>
    </lineage>
</organism>
<evidence type="ECO:0000256" key="7">
    <source>
        <dbReference type="SAM" id="Phobius"/>
    </source>
</evidence>
<dbReference type="Proteomes" id="UP000824024">
    <property type="component" value="Unassembled WGS sequence"/>
</dbReference>